<feature type="transmembrane region" description="Helical" evidence="6">
    <location>
        <begin position="349"/>
        <end position="371"/>
    </location>
</feature>
<name>A0A5C1NEY1_9GAMM</name>
<dbReference type="KEGG" id="hbh:E4T21_05055"/>
<keyword evidence="3 6" id="KW-0812">Transmembrane</keyword>
<dbReference type="GO" id="GO:0016020">
    <property type="term" value="C:membrane"/>
    <property type="evidence" value="ECO:0007669"/>
    <property type="project" value="UniProtKB-SubCell"/>
</dbReference>
<proteinExistence type="predicted"/>
<dbReference type="InterPro" id="IPR036259">
    <property type="entry name" value="MFS_trans_sf"/>
</dbReference>
<organism evidence="8 9">
    <name type="scientific">Halomonas binhaiensis</name>
    <dbReference type="NCBI Taxonomy" id="2562282"/>
    <lineage>
        <taxon>Bacteria</taxon>
        <taxon>Pseudomonadati</taxon>
        <taxon>Pseudomonadota</taxon>
        <taxon>Gammaproteobacteria</taxon>
        <taxon>Oceanospirillales</taxon>
        <taxon>Halomonadaceae</taxon>
        <taxon>Halomonas</taxon>
    </lineage>
</organism>
<evidence type="ECO:0000256" key="4">
    <source>
        <dbReference type="ARBA" id="ARBA00022989"/>
    </source>
</evidence>
<evidence type="ECO:0000256" key="1">
    <source>
        <dbReference type="ARBA" id="ARBA00004141"/>
    </source>
</evidence>
<gene>
    <name evidence="8" type="ORF">E4T21_05055</name>
</gene>
<comment type="subcellular location">
    <subcellularLocation>
        <location evidence="1">Membrane</location>
        <topology evidence="1">Multi-pass membrane protein</topology>
    </subcellularLocation>
</comment>
<dbReference type="InterPro" id="IPR011701">
    <property type="entry name" value="MFS"/>
</dbReference>
<dbReference type="Gene3D" id="1.20.1250.20">
    <property type="entry name" value="MFS general substrate transporter like domains"/>
    <property type="match status" value="1"/>
</dbReference>
<feature type="transmembrane region" description="Helical" evidence="6">
    <location>
        <begin position="422"/>
        <end position="439"/>
    </location>
</feature>
<accession>A0A5C1NEY1</accession>
<feature type="transmembrane region" description="Helical" evidence="6">
    <location>
        <begin position="193"/>
        <end position="214"/>
    </location>
</feature>
<keyword evidence="5 6" id="KW-0472">Membrane</keyword>
<dbReference type="Pfam" id="PF07690">
    <property type="entry name" value="MFS_1"/>
    <property type="match status" value="1"/>
</dbReference>
<dbReference type="GO" id="GO:0022857">
    <property type="term" value="F:transmembrane transporter activity"/>
    <property type="evidence" value="ECO:0007669"/>
    <property type="project" value="InterPro"/>
</dbReference>
<feature type="transmembrane region" description="Helical" evidence="6">
    <location>
        <begin position="7"/>
        <end position="30"/>
    </location>
</feature>
<evidence type="ECO:0000256" key="5">
    <source>
        <dbReference type="ARBA" id="ARBA00023136"/>
    </source>
</evidence>
<dbReference type="RefSeq" id="WP_149284003.1">
    <property type="nucleotide sequence ID" value="NZ_CP038437.2"/>
</dbReference>
<feature type="transmembrane region" description="Helical" evidence="6">
    <location>
        <begin position="295"/>
        <end position="316"/>
    </location>
</feature>
<dbReference type="InterPro" id="IPR020846">
    <property type="entry name" value="MFS_dom"/>
</dbReference>
<evidence type="ECO:0000313" key="8">
    <source>
        <dbReference type="EMBL" id="QEM80988.1"/>
    </source>
</evidence>
<keyword evidence="2" id="KW-0813">Transport</keyword>
<evidence type="ECO:0000256" key="2">
    <source>
        <dbReference type="ARBA" id="ARBA00022448"/>
    </source>
</evidence>
<feature type="transmembrane region" description="Helical" evidence="6">
    <location>
        <begin position="159"/>
        <end position="181"/>
    </location>
</feature>
<evidence type="ECO:0000259" key="7">
    <source>
        <dbReference type="PROSITE" id="PS50850"/>
    </source>
</evidence>
<feature type="transmembrane region" description="Helical" evidence="6">
    <location>
        <begin position="102"/>
        <end position="122"/>
    </location>
</feature>
<feature type="transmembrane region" description="Helical" evidence="6">
    <location>
        <begin position="258"/>
        <end position="283"/>
    </location>
</feature>
<feature type="transmembrane region" description="Helical" evidence="6">
    <location>
        <begin position="72"/>
        <end position="90"/>
    </location>
</feature>
<feature type="transmembrane region" description="Helical" evidence="6">
    <location>
        <begin position="323"/>
        <end position="343"/>
    </location>
</feature>
<evidence type="ECO:0000313" key="9">
    <source>
        <dbReference type="Proteomes" id="UP000324285"/>
    </source>
</evidence>
<dbReference type="OrthoDB" id="9812221at2"/>
<dbReference type="PRINTS" id="PR01036">
    <property type="entry name" value="TCRTETB"/>
</dbReference>
<reference evidence="8" key="1">
    <citation type="submission" date="2021-02" db="EMBL/GenBank/DDBJ databases">
        <title>Strain Y2R2, a novel species of the genus Halomonas.</title>
        <authorList>
            <person name="Huang H."/>
        </authorList>
    </citation>
    <scope>NUCLEOTIDE SEQUENCE</scope>
    <source>
        <strain evidence="8">Y2R2</strain>
    </source>
</reference>
<feature type="transmembrane region" description="Helical" evidence="6">
    <location>
        <begin position="134"/>
        <end position="153"/>
    </location>
</feature>
<keyword evidence="9" id="KW-1185">Reference proteome</keyword>
<dbReference type="Gene3D" id="1.20.1720.10">
    <property type="entry name" value="Multidrug resistance protein D"/>
    <property type="match status" value="1"/>
</dbReference>
<feature type="transmembrane region" description="Helical" evidence="6">
    <location>
        <begin position="42"/>
        <end position="60"/>
    </location>
</feature>
<dbReference type="PROSITE" id="PS50850">
    <property type="entry name" value="MFS"/>
    <property type="match status" value="1"/>
</dbReference>
<dbReference type="SUPFAM" id="SSF103473">
    <property type="entry name" value="MFS general substrate transporter"/>
    <property type="match status" value="1"/>
</dbReference>
<keyword evidence="4 6" id="KW-1133">Transmembrane helix</keyword>
<evidence type="ECO:0000256" key="3">
    <source>
        <dbReference type="ARBA" id="ARBA00022692"/>
    </source>
</evidence>
<feature type="transmembrane region" description="Helical" evidence="6">
    <location>
        <begin position="392"/>
        <end position="410"/>
    </location>
</feature>
<protein>
    <submittedName>
        <fullName evidence="8">MFS transporter</fullName>
    </submittedName>
</protein>
<dbReference type="PANTHER" id="PTHR42718:SF9">
    <property type="entry name" value="MAJOR FACILITATOR SUPERFAMILY MULTIDRUG TRANSPORTER MFSC"/>
    <property type="match status" value="1"/>
</dbReference>
<feature type="domain" description="Major facilitator superfamily (MFS) profile" evidence="7">
    <location>
        <begin position="7"/>
        <end position="449"/>
    </location>
</feature>
<dbReference type="PANTHER" id="PTHR42718">
    <property type="entry name" value="MAJOR FACILITATOR SUPERFAMILY MULTIDRUG TRANSPORTER MFSC"/>
    <property type="match status" value="1"/>
</dbReference>
<dbReference type="Proteomes" id="UP000324285">
    <property type="component" value="Chromosome"/>
</dbReference>
<dbReference type="EMBL" id="CP038437">
    <property type="protein sequence ID" value="QEM80988.1"/>
    <property type="molecule type" value="Genomic_DNA"/>
</dbReference>
<feature type="transmembrane region" description="Helical" evidence="6">
    <location>
        <begin position="220"/>
        <end position="237"/>
    </location>
</feature>
<evidence type="ECO:0000256" key="6">
    <source>
        <dbReference type="SAM" id="Phobius"/>
    </source>
</evidence>
<dbReference type="AlphaFoldDB" id="A0A5C1NEY1"/>
<sequence>MTYRYRIALIFLIGFFIDCINIFMSAIALPDIARELQVSESSITWVANGYILGITLVIPVSNWLSSLFGARLTIMASMLIFSFGAFFSGISDHLSLLVLSRIIQGLGGGLLIPVGQALTLNLFKKHERARISTLVMTVALIAPAISPSTGGAIVDHFSWRWVFLSNIPLSLAVAVLALLWIRPEKIIVRRPDLKGLLLISLSVATLLLGLSLYADSAAKHIPLGLVMLGIFCAQLYWKHYRNKQDPILDLSMLNNSRMRLSVMVYHAVPGVFTGVNLLSIFYLQRVLGWSAGQSGLLMVLYAVAAFFAILTCGRLYNRTGAMPLFFTGIVLHAAGIALLSLVGQAHLSSLLLLVAAYLLMGAGGGVVANTAQTTAMLDFEDESLARASTIWNLNRQLSLSIGAAVFTFIFNLLQQQTTTTSAYHITFLIAAALGLLPLLRLSQLSRHQESPCSPEGN</sequence>